<evidence type="ECO:0000313" key="4">
    <source>
        <dbReference type="Proteomes" id="UP000001505"/>
    </source>
</evidence>
<keyword evidence="1" id="KW-0175">Coiled coil</keyword>
<accession>D6YTN7</accession>
<dbReference type="InterPro" id="IPR018392">
    <property type="entry name" value="LysM"/>
</dbReference>
<dbReference type="EMBL" id="CP001928">
    <property type="protein sequence ID" value="ADI37498.1"/>
    <property type="molecule type" value="Genomic_DNA"/>
</dbReference>
<name>D6YTN7_WADCW</name>
<dbReference type="PANTHER" id="PTHR33734">
    <property type="entry name" value="LYSM DOMAIN-CONTAINING GPI-ANCHORED PROTEIN 2"/>
    <property type="match status" value="1"/>
</dbReference>
<dbReference type="HOGENOM" id="CLU_1395817_0_0_0"/>
<dbReference type="Gene3D" id="3.10.350.10">
    <property type="entry name" value="LysM domain"/>
    <property type="match status" value="1"/>
</dbReference>
<dbReference type="AlphaFoldDB" id="D6YTN7"/>
<dbReference type="PANTHER" id="PTHR33734:SF22">
    <property type="entry name" value="MEMBRANE-BOUND LYTIC MUREIN TRANSGLYCOSYLASE D"/>
    <property type="match status" value="1"/>
</dbReference>
<keyword evidence="3" id="KW-0378">Hydrolase</keyword>
<feature type="domain" description="LysM" evidence="2">
    <location>
        <begin position="151"/>
        <end position="194"/>
    </location>
</feature>
<dbReference type="SUPFAM" id="SSF54106">
    <property type="entry name" value="LysM domain"/>
    <property type="match status" value="1"/>
</dbReference>
<dbReference type="RefSeq" id="WP_013181226.1">
    <property type="nucleotide sequence ID" value="NC_014225.1"/>
</dbReference>
<dbReference type="CAZy" id="CBM50">
    <property type="family name" value="Carbohydrate-Binding Module Family 50"/>
</dbReference>
<dbReference type="Pfam" id="PF01476">
    <property type="entry name" value="LysM"/>
    <property type="match status" value="1"/>
</dbReference>
<dbReference type="Proteomes" id="UP000001505">
    <property type="component" value="Chromosome"/>
</dbReference>
<dbReference type="SMART" id="SM00257">
    <property type="entry name" value="LysM"/>
    <property type="match status" value="1"/>
</dbReference>
<gene>
    <name evidence="3" type="primary">amiB</name>
    <name evidence="3" type="ordered locus">wcw_0123</name>
</gene>
<dbReference type="KEGG" id="wch:wcw_0123"/>
<evidence type="ECO:0000313" key="3">
    <source>
        <dbReference type="EMBL" id="ADI37498.1"/>
    </source>
</evidence>
<keyword evidence="4" id="KW-1185">Reference proteome</keyword>
<organism evidence="3 4">
    <name type="scientific">Waddlia chondrophila (strain ATCC VR-1470 / WSU 86-1044)</name>
    <dbReference type="NCBI Taxonomy" id="716544"/>
    <lineage>
        <taxon>Bacteria</taxon>
        <taxon>Pseudomonadati</taxon>
        <taxon>Chlamydiota</taxon>
        <taxon>Chlamydiia</taxon>
        <taxon>Parachlamydiales</taxon>
        <taxon>Waddliaceae</taxon>
        <taxon>Waddlia</taxon>
    </lineage>
</organism>
<feature type="coiled-coil region" evidence="1">
    <location>
        <begin position="116"/>
        <end position="143"/>
    </location>
</feature>
<dbReference type="InterPro" id="IPR036779">
    <property type="entry name" value="LysM_dom_sf"/>
</dbReference>
<dbReference type="OrthoDB" id="18905at2"/>
<evidence type="ECO:0000256" key="1">
    <source>
        <dbReference type="SAM" id="Coils"/>
    </source>
</evidence>
<reference evidence="3 4" key="1">
    <citation type="journal article" date="2010" name="PLoS ONE">
        <title>The Waddlia genome: a window into chlamydial biology.</title>
        <authorList>
            <person name="Bertelli C."/>
            <person name="Collyn F."/>
            <person name="Croxatto A."/>
            <person name="Ruckert C."/>
            <person name="Polkinghorne A."/>
            <person name="Kebbi-Beghdadi C."/>
            <person name="Goesmann A."/>
            <person name="Vaughan L."/>
            <person name="Greub G."/>
        </authorList>
    </citation>
    <scope>NUCLEOTIDE SEQUENCE [LARGE SCALE GENOMIC DNA]</scope>
    <source>
        <strain evidence="4">ATCC VR-1470 / WSU 86-1044</strain>
    </source>
</reference>
<dbReference type="eggNOG" id="COG1388">
    <property type="taxonomic scope" value="Bacteria"/>
</dbReference>
<dbReference type="PROSITE" id="PS51782">
    <property type="entry name" value="LYSM"/>
    <property type="match status" value="1"/>
</dbReference>
<dbReference type="GO" id="GO:0016787">
    <property type="term" value="F:hydrolase activity"/>
    <property type="evidence" value="ECO:0007669"/>
    <property type="project" value="UniProtKB-KW"/>
</dbReference>
<protein>
    <submittedName>
        <fullName evidence="3">Putative D-gamma-glutamyl-meso-diaminopimelic acid endopeptidase cwlS</fullName>
        <ecNumber evidence="3">3.4.19.11</ecNumber>
    </submittedName>
</protein>
<dbReference type="STRING" id="716544.wcw_0123"/>
<evidence type="ECO:0000259" key="2">
    <source>
        <dbReference type="PROSITE" id="PS51782"/>
    </source>
</evidence>
<dbReference type="CDD" id="cd00118">
    <property type="entry name" value="LysM"/>
    <property type="match status" value="1"/>
</dbReference>
<sequence length="195" mass="22169">MRKIGVFFILLNASVSGAQYQSRSTGKSVSYGDLRHEIENHEAEIRMFEERLNTQEEIVDSLRQQVMDANHENRELVKGGVIQLEGDVSRLGNSVKGMAEDLRQLQTHGNDTASLLNQHKRKIEEVEEKMGQLQATLQLVLDALQISEKEQIYEVVSGDSLEKIARKHNTTIQKIKELNKLSGDRIYIGQKLKMP</sequence>
<feature type="coiled-coil region" evidence="1">
    <location>
        <begin position="31"/>
        <end position="72"/>
    </location>
</feature>
<proteinExistence type="predicted"/>
<dbReference type="EC" id="3.4.19.11" evidence="3"/>